<evidence type="ECO:0000313" key="5">
    <source>
        <dbReference type="EMBL" id="OOR98120.1"/>
    </source>
</evidence>
<evidence type="ECO:0008006" key="7">
    <source>
        <dbReference type="Google" id="ProtNLM"/>
    </source>
</evidence>
<accession>A0A1T0APW1</accession>
<dbReference type="InterPro" id="IPR008640">
    <property type="entry name" value="Adhesin_Head_dom"/>
</dbReference>
<dbReference type="Pfam" id="PF13018">
    <property type="entry name" value="ESPR"/>
    <property type="match status" value="1"/>
</dbReference>
<dbReference type="InterPro" id="IPR037174">
    <property type="entry name" value="Trimeric_adhesin"/>
</dbReference>
<feature type="region of interest" description="Disordered" evidence="1">
    <location>
        <begin position="569"/>
        <end position="588"/>
    </location>
</feature>
<dbReference type="InterPro" id="IPR008635">
    <property type="entry name" value="Coiled_stalk_dom"/>
</dbReference>
<evidence type="ECO:0000259" key="4">
    <source>
        <dbReference type="Pfam" id="PF13018"/>
    </source>
</evidence>
<keyword evidence="6" id="KW-1185">Reference proteome</keyword>
<dbReference type="Proteomes" id="UP000190867">
    <property type="component" value="Unassembled WGS sequence"/>
</dbReference>
<dbReference type="CDD" id="cd12820">
    <property type="entry name" value="LbR_YadA-like"/>
    <property type="match status" value="1"/>
</dbReference>
<feature type="compositionally biased region" description="Low complexity" evidence="1">
    <location>
        <begin position="711"/>
        <end position="720"/>
    </location>
</feature>
<feature type="compositionally biased region" description="Low complexity" evidence="1">
    <location>
        <begin position="569"/>
        <end position="579"/>
    </location>
</feature>
<organism evidence="5 6">
    <name type="scientific">Haemophilus paracuniculus</name>
    <dbReference type="NCBI Taxonomy" id="734"/>
    <lineage>
        <taxon>Bacteria</taxon>
        <taxon>Pseudomonadati</taxon>
        <taxon>Pseudomonadota</taxon>
        <taxon>Gammaproteobacteria</taxon>
        <taxon>Pasteurellales</taxon>
        <taxon>Pasteurellaceae</taxon>
        <taxon>Haemophilus</taxon>
    </lineage>
</organism>
<evidence type="ECO:0000313" key="6">
    <source>
        <dbReference type="Proteomes" id="UP000190867"/>
    </source>
</evidence>
<feature type="domain" description="Trimeric autotransporter adhesin YadA-like head" evidence="2">
    <location>
        <begin position="347"/>
        <end position="369"/>
    </location>
</feature>
<dbReference type="AlphaFoldDB" id="A0A1T0APW1"/>
<dbReference type="Pfam" id="PF05662">
    <property type="entry name" value="YadA_stalk"/>
    <property type="match status" value="1"/>
</dbReference>
<dbReference type="SUPFAM" id="SSF101967">
    <property type="entry name" value="Adhesin YadA, collagen-binding domain"/>
    <property type="match status" value="1"/>
</dbReference>
<dbReference type="InterPro" id="IPR024973">
    <property type="entry name" value="ESPR"/>
</dbReference>
<dbReference type="GO" id="GO:0019867">
    <property type="term" value="C:outer membrane"/>
    <property type="evidence" value="ECO:0007669"/>
    <property type="project" value="InterPro"/>
</dbReference>
<dbReference type="Pfam" id="PF05658">
    <property type="entry name" value="YadA_head"/>
    <property type="match status" value="2"/>
</dbReference>
<proteinExistence type="predicted"/>
<dbReference type="InterPro" id="IPR011049">
    <property type="entry name" value="Serralysin-like_metalloprot_C"/>
</dbReference>
<name>A0A1T0APW1_9PAST</name>
<dbReference type="Gene3D" id="2.150.10.10">
    <property type="entry name" value="Serralysin-like metalloprotease, C-terminal"/>
    <property type="match status" value="1"/>
</dbReference>
<feature type="non-terminal residue" evidence="5">
    <location>
        <position position="757"/>
    </location>
</feature>
<feature type="domain" description="Trimeric autotransporter adhesin YadA-like head" evidence="2">
    <location>
        <begin position="372"/>
        <end position="396"/>
    </location>
</feature>
<comment type="caution">
    <text evidence="5">The sequence shown here is derived from an EMBL/GenBank/DDBJ whole genome shotgun (WGS) entry which is preliminary data.</text>
</comment>
<dbReference type="Gene3D" id="3.90.1780.10">
    <property type="entry name" value="Trimeric adhesin"/>
    <property type="match status" value="1"/>
</dbReference>
<dbReference type="Gene3D" id="1.20.5.170">
    <property type="match status" value="1"/>
</dbReference>
<evidence type="ECO:0000259" key="2">
    <source>
        <dbReference type="Pfam" id="PF05658"/>
    </source>
</evidence>
<dbReference type="RefSeq" id="WP_143413777.1">
    <property type="nucleotide sequence ID" value="NZ_MUYA01000018.1"/>
</dbReference>
<sequence>MNKVFKVIWNQATQSWVAVSELTKAKGKSASSTDERAELTSADSKFLPLLVGGLLSLSAPVAFGAAATEYSVDNSITKISGGTDSVLVGTNLAVNGVSNNLIGSNIQIGRSGTSVSYSTAIGGNVSIQLGPYGGSRPGNNYDGPGHVAIGYGAQSHGYYGNTIVGSQSGDTINSEFSAGQVTVVGSRSYAYGDQSNVFGSDARALGNSSYAVGGDDIEKARAQLAQAIPEYPGTNGRNLKKLYVERNPALATKTVIGGTTSLIEGQGRWTQTVAGGDVSTAIGAQAQTAGVASQALGVNALAIGNASIAMGAYATAGGIMSNPTTVTDSSGRNAIAIGTASNATTADAVALGHAARAFGQNSTAIGSYALSQGNDSIAFGTYTNVTGHNSVALGPNIRRLSTENSVVLGQASTEVLTNGDVESGTLTSGASHAVTKVKTATVKNSSGEDITYGEWGFAGQPQTTGQYVSIGEKGNERQLKNVAAGHIDAQSTDGINGSQLYAVMAKVESGFVVSNNTVNATNHITPNKIVNFNNGTATTATVANWNSTDGSVAGVNVTFNVNTTPLTVSDGSSAADSSATVNKAPSGKVDTPVDQNAIATAGDVANAINNAGWWTNATNPDGTSNNTLINPGDIVNFAKGSNLKLTQTNTTDANGVDTVTYTYSVVDTPTFTNVTIGNASNPIVIGEVTNPDGSKSNVISNLTSRLPKTVTENTSGTTNDGTGGQGTINFTDKVERPSIDPSELNNAATLSDVLNAG</sequence>
<evidence type="ECO:0000259" key="3">
    <source>
        <dbReference type="Pfam" id="PF05662"/>
    </source>
</evidence>
<protein>
    <recommendedName>
        <fullName evidence="7">Adhesin</fullName>
    </recommendedName>
</protein>
<dbReference type="STRING" id="734.B0187_09235"/>
<reference evidence="5 6" key="1">
    <citation type="submission" date="2017-02" db="EMBL/GenBank/DDBJ databases">
        <title>Draft genome sequence of Haemophilus paracuniculus CCUG 43573 type strain.</title>
        <authorList>
            <person name="Engstrom-Jakobsson H."/>
            <person name="Salva-Serra F."/>
            <person name="Thorell K."/>
            <person name="Gonzales-Siles L."/>
            <person name="Karlsson R."/>
            <person name="Boulund F."/>
            <person name="Engstrand L."/>
            <person name="Kristiansson E."/>
            <person name="Moore E."/>
        </authorList>
    </citation>
    <scope>NUCLEOTIDE SEQUENCE [LARGE SCALE GENOMIC DNA]</scope>
    <source>
        <strain evidence="5 6">CCUG 43573</strain>
    </source>
</reference>
<feature type="region of interest" description="Disordered" evidence="1">
    <location>
        <begin position="706"/>
        <end position="743"/>
    </location>
</feature>
<feature type="domain" description="ESPR" evidence="4">
    <location>
        <begin position="1"/>
        <end position="42"/>
    </location>
</feature>
<dbReference type="OrthoDB" id="1631723at2"/>
<dbReference type="EMBL" id="MUYA01000018">
    <property type="protein sequence ID" value="OOR98120.1"/>
    <property type="molecule type" value="Genomic_DNA"/>
</dbReference>
<feature type="domain" description="Trimeric autotransporter adhesin YadA-like stalk" evidence="3">
    <location>
        <begin position="479"/>
        <end position="522"/>
    </location>
</feature>
<evidence type="ECO:0000256" key="1">
    <source>
        <dbReference type="SAM" id="MobiDB-lite"/>
    </source>
</evidence>
<gene>
    <name evidence="5" type="ORF">B0187_09235</name>
</gene>